<dbReference type="AlphaFoldDB" id="A0A381WQ43"/>
<protein>
    <recommendedName>
        <fullName evidence="2">Baseplate wedge subunit</fullName>
    </recommendedName>
</protein>
<accession>A0A381WQ43</accession>
<gene>
    <name evidence="1" type="ORF">METZ01_LOCUS107493</name>
</gene>
<dbReference type="EMBL" id="UINC01012521">
    <property type="protein sequence ID" value="SVA54639.1"/>
    <property type="molecule type" value="Genomic_DNA"/>
</dbReference>
<dbReference type="Pfam" id="PF11246">
    <property type="entry name" value="Phage_gp53"/>
    <property type="match status" value="1"/>
</dbReference>
<proteinExistence type="predicted"/>
<evidence type="ECO:0008006" key="2">
    <source>
        <dbReference type="Google" id="ProtNLM"/>
    </source>
</evidence>
<evidence type="ECO:0000313" key="1">
    <source>
        <dbReference type="EMBL" id="SVA54639.1"/>
    </source>
</evidence>
<organism evidence="1">
    <name type="scientific">marine metagenome</name>
    <dbReference type="NCBI Taxonomy" id="408172"/>
    <lineage>
        <taxon>unclassified sequences</taxon>
        <taxon>metagenomes</taxon>
        <taxon>ecological metagenomes</taxon>
    </lineage>
</organism>
<dbReference type="InterPro" id="IPR022607">
    <property type="entry name" value="Phage_T4_Gp53_baseplate_wedge"/>
</dbReference>
<name>A0A381WQ43_9ZZZZ</name>
<reference evidence="1" key="1">
    <citation type="submission" date="2018-05" db="EMBL/GenBank/DDBJ databases">
        <authorList>
            <person name="Lanie J.A."/>
            <person name="Ng W.-L."/>
            <person name="Kazmierczak K.M."/>
            <person name="Andrzejewski T.M."/>
            <person name="Davidsen T.M."/>
            <person name="Wayne K.J."/>
            <person name="Tettelin H."/>
            <person name="Glass J.I."/>
            <person name="Rusch D."/>
            <person name="Podicherti R."/>
            <person name="Tsui H.-C.T."/>
            <person name="Winkler M.E."/>
        </authorList>
    </citation>
    <scope>NUCLEOTIDE SEQUENCE</scope>
</reference>
<sequence>MYDIKGNDNWKLVPDIFRRVKSRNKIKDNLVLLDQYDVSDGERPEHVAYKVYGDADLFWVVCMINKIENPYYDWPLSNLQFENYMKDKYDEVDAVHHWEKIQSSGPQIGAGPEDYSHMIECNSTDAGAGAVTNAEYERRIQDKKRQIRVLDPKYIDLFVREFKSLIRQ</sequence>